<dbReference type="Pfam" id="PF20409">
    <property type="entry name" value="SnoaL_5"/>
    <property type="match status" value="1"/>
</dbReference>
<dbReference type="Proteomes" id="UP001500582">
    <property type="component" value="Unassembled WGS sequence"/>
</dbReference>
<feature type="domain" description="SnoaL-like" evidence="1">
    <location>
        <begin position="1"/>
        <end position="121"/>
    </location>
</feature>
<dbReference type="RefSeq" id="WP_345209715.1">
    <property type="nucleotide sequence ID" value="NZ_BAABFT010000002.1"/>
</dbReference>
<organism evidence="2 3">
    <name type="scientific">Mucilaginibacter gynuensis</name>
    <dbReference type="NCBI Taxonomy" id="1302236"/>
    <lineage>
        <taxon>Bacteria</taxon>
        <taxon>Pseudomonadati</taxon>
        <taxon>Bacteroidota</taxon>
        <taxon>Sphingobacteriia</taxon>
        <taxon>Sphingobacteriales</taxon>
        <taxon>Sphingobacteriaceae</taxon>
        <taxon>Mucilaginibacter</taxon>
    </lineage>
</organism>
<dbReference type="InterPro" id="IPR046860">
    <property type="entry name" value="SnoaL_5"/>
</dbReference>
<protein>
    <recommendedName>
        <fullName evidence="1">SnoaL-like domain-containing protein</fullName>
    </recommendedName>
</protein>
<keyword evidence="3" id="KW-1185">Reference proteome</keyword>
<dbReference type="SUPFAM" id="SSF54427">
    <property type="entry name" value="NTF2-like"/>
    <property type="match status" value="1"/>
</dbReference>
<proteinExistence type="predicted"/>
<evidence type="ECO:0000313" key="2">
    <source>
        <dbReference type="EMBL" id="GAA4312622.1"/>
    </source>
</evidence>
<dbReference type="Gene3D" id="3.10.450.50">
    <property type="match status" value="1"/>
</dbReference>
<dbReference type="InterPro" id="IPR032710">
    <property type="entry name" value="NTF2-like_dom_sf"/>
</dbReference>
<name>A0ABP8FWR6_9SPHI</name>
<evidence type="ECO:0000259" key="1">
    <source>
        <dbReference type="Pfam" id="PF20409"/>
    </source>
</evidence>
<dbReference type="EMBL" id="BAABFT010000002">
    <property type="protein sequence ID" value="GAA4312622.1"/>
    <property type="molecule type" value="Genomic_DNA"/>
</dbReference>
<gene>
    <name evidence="2" type="ORF">GCM10023149_08050</name>
</gene>
<sequence>MTTQELANQYVEMIRAGRSPEIYDQLYSTEIICKEPEHAAAMGIATLTTGIVAVRAKSKARMETIAESHGAYCTEPIISGDYFSVAMGREVTFKNGDRRKFDEIAVFGVKNDKIVSETFFY</sequence>
<evidence type="ECO:0000313" key="3">
    <source>
        <dbReference type="Proteomes" id="UP001500582"/>
    </source>
</evidence>
<accession>A0ABP8FWR6</accession>
<reference evidence="3" key="1">
    <citation type="journal article" date="2019" name="Int. J. Syst. Evol. Microbiol.">
        <title>The Global Catalogue of Microorganisms (GCM) 10K type strain sequencing project: providing services to taxonomists for standard genome sequencing and annotation.</title>
        <authorList>
            <consortium name="The Broad Institute Genomics Platform"/>
            <consortium name="The Broad Institute Genome Sequencing Center for Infectious Disease"/>
            <person name="Wu L."/>
            <person name="Ma J."/>
        </authorList>
    </citation>
    <scope>NUCLEOTIDE SEQUENCE [LARGE SCALE GENOMIC DNA]</scope>
    <source>
        <strain evidence="3">JCM 17705</strain>
    </source>
</reference>
<comment type="caution">
    <text evidence="2">The sequence shown here is derived from an EMBL/GenBank/DDBJ whole genome shotgun (WGS) entry which is preliminary data.</text>
</comment>